<keyword evidence="5" id="KW-1185">Reference proteome</keyword>
<reference evidence="4" key="1">
    <citation type="journal article" date="2022" name="Int. J. Syst. Evol. Microbiol.">
        <title>Pseudomonas aegrilactucae sp. nov. and Pseudomonas morbosilactucae sp. nov., pathogens causing bacterial rot of lettuce in Japan.</title>
        <authorList>
            <person name="Sawada H."/>
            <person name="Fujikawa T."/>
            <person name="Satou M."/>
        </authorList>
    </citation>
    <scope>NUCLEOTIDE SEQUENCE</scope>
    <source>
        <strain evidence="4">0166_1</strain>
    </source>
</reference>
<organism evidence="4 5">
    <name type="scientific">Capillimicrobium parvum</name>
    <dbReference type="NCBI Taxonomy" id="2884022"/>
    <lineage>
        <taxon>Bacteria</taxon>
        <taxon>Bacillati</taxon>
        <taxon>Actinomycetota</taxon>
        <taxon>Thermoleophilia</taxon>
        <taxon>Solirubrobacterales</taxon>
        <taxon>Capillimicrobiaceae</taxon>
        <taxon>Capillimicrobium</taxon>
    </lineage>
</organism>
<dbReference type="InterPro" id="IPR029069">
    <property type="entry name" value="HotDog_dom_sf"/>
</dbReference>
<evidence type="ECO:0000256" key="2">
    <source>
        <dbReference type="ARBA" id="ARBA00022801"/>
    </source>
</evidence>
<protein>
    <recommendedName>
        <fullName evidence="3">Thioesterase domain-containing protein</fullName>
    </recommendedName>
</protein>
<comment type="similarity">
    <text evidence="1">Belongs to the thioesterase PaaI family.</text>
</comment>
<name>A0A9E6XY40_9ACTN</name>
<proteinExistence type="inferred from homology"/>
<evidence type="ECO:0000313" key="5">
    <source>
        <dbReference type="Proteomes" id="UP001162834"/>
    </source>
</evidence>
<dbReference type="Gene3D" id="3.10.129.10">
    <property type="entry name" value="Hotdog Thioesterase"/>
    <property type="match status" value="1"/>
</dbReference>
<evidence type="ECO:0000259" key="3">
    <source>
        <dbReference type="Pfam" id="PF03061"/>
    </source>
</evidence>
<dbReference type="InterPro" id="IPR039298">
    <property type="entry name" value="ACOT13"/>
</dbReference>
<dbReference type="Pfam" id="PF03061">
    <property type="entry name" value="4HBT"/>
    <property type="match status" value="1"/>
</dbReference>
<keyword evidence="2" id="KW-0378">Hydrolase</keyword>
<dbReference type="PANTHER" id="PTHR21660:SF1">
    <property type="entry name" value="ACYL-COENZYME A THIOESTERASE 13"/>
    <property type="match status" value="1"/>
</dbReference>
<dbReference type="Proteomes" id="UP001162834">
    <property type="component" value="Chromosome"/>
</dbReference>
<dbReference type="RefSeq" id="WP_259316153.1">
    <property type="nucleotide sequence ID" value="NZ_CP087164.1"/>
</dbReference>
<dbReference type="CDD" id="cd03443">
    <property type="entry name" value="PaaI_thioesterase"/>
    <property type="match status" value="1"/>
</dbReference>
<dbReference type="InterPro" id="IPR006683">
    <property type="entry name" value="Thioestr_dom"/>
</dbReference>
<dbReference type="AlphaFoldDB" id="A0A9E6XY40"/>
<feature type="domain" description="Thioesterase" evidence="3">
    <location>
        <begin position="48"/>
        <end position="122"/>
    </location>
</feature>
<dbReference type="GO" id="GO:0047617">
    <property type="term" value="F:fatty acyl-CoA hydrolase activity"/>
    <property type="evidence" value="ECO:0007669"/>
    <property type="project" value="InterPro"/>
</dbReference>
<dbReference type="InterPro" id="IPR003736">
    <property type="entry name" value="PAAI_dom"/>
</dbReference>
<evidence type="ECO:0000256" key="1">
    <source>
        <dbReference type="ARBA" id="ARBA00008324"/>
    </source>
</evidence>
<sequence>MGDVRNDDERRISPGPFAAHLGFRMLRADEEGSLIEADPQPEHLNGAGIVHGGYLAALLDSATGWAVHARLPAGVPAPHVHLSVQYVRAAAGGTTLVCRGRCVTAGRLVASAEAEITQGDRVIARAITTHAVLAGPTRR</sequence>
<dbReference type="EMBL" id="CP087164">
    <property type="protein sequence ID" value="UGS36483.1"/>
    <property type="molecule type" value="Genomic_DNA"/>
</dbReference>
<evidence type="ECO:0000313" key="4">
    <source>
        <dbReference type="EMBL" id="UGS36483.1"/>
    </source>
</evidence>
<gene>
    <name evidence="4" type="ORF">DSM104329_02889</name>
</gene>
<dbReference type="KEGG" id="sbae:DSM104329_02889"/>
<dbReference type="SUPFAM" id="SSF54637">
    <property type="entry name" value="Thioesterase/thiol ester dehydrase-isomerase"/>
    <property type="match status" value="1"/>
</dbReference>
<accession>A0A9E6XY40</accession>
<dbReference type="NCBIfam" id="TIGR00369">
    <property type="entry name" value="unchar_dom_1"/>
    <property type="match status" value="1"/>
</dbReference>
<dbReference type="PANTHER" id="PTHR21660">
    <property type="entry name" value="THIOESTERASE SUPERFAMILY MEMBER-RELATED"/>
    <property type="match status" value="1"/>
</dbReference>